<dbReference type="OMA" id="MHSGILT"/>
<dbReference type="PANTHER" id="PTHR43490">
    <property type="entry name" value="(+)-NEOMENTHOL DEHYDROGENASE"/>
    <property type="match status" value="1"/>
</dbReference>
<dbReference type="SUPFAM" id="SSF51735">
    <property type="entry name" value="NAD(P)-binding Rossmann-fold domains"/>
    <property type="match status" value="1"/>
</dbReference>
<evidence type="ECO:0000256" key="1">
    <source>
        <dbReference type="ARBA" id="ARBA00006484"/>
    </source>
</evidence>
<evidence type="ECO:0000256" key="3">
    <source>
        <dbReference type="ARBA" id="ARBA00023002"/>
    </source>
</evidence>
<dbReference type="GO" id="GO:0016491">
    <property type="term" value="F:oxidoreductase activity"/>
    <property type="evidence" value="ECO:0007669"/>
    <property type="project" value="UniProtKB-KW"/>
</dbReference>
<dbReference type="Gene3D" id="3.40.50.720">
    <property type="entry name" value="NAD(P)-binding Rossmann-like Domain"/>
    <property type="match status" value="1"/>
</dbReference>
<keyword evidence="3" id="KW-0560">Oxidoreductase</keyword>
<dbReference type="EMBL" id="AGNK02004443">
    <property type="status" value="NOT_ANNOTATED_CDS"/>
    <property type="molecule type" value="Genomic_DNA"/>
</dbReference>
<keyword evidence="5" id="KW-1185">Reference proteome</keyword>
<dbReference type="eggNOG" id="KOG1208">
    <property type="taxonomic scope" value="Eukaryota"/>
</dbReference>
<dbReference type="STRING" id="4555.K3YDY8"/>
<evidence type="ECO:0000313" key="4">
    <source>
        <dbReference type="EnsemblPlants" id="KQK98235"/>
    </source>
</evidence>
<dbReference type="Proteomes" id="UP000004995">
    <property type="component" value="Unassembled WGS sequence"/>
</dbReference>
<reference evidence="5" key="1">
    <citation type="journal article" date="2012" name="Nat. Biotechnol.">
        <title>Reference genome sequence of the model plant Setaria.</title>
        <authorList>
            <person name="Bennetzen J.L."/>
            <person name="Schmutz J."/>
            <person name="Wang H."/>
            <person name="Percifield R."/>
            <person name="Hawkins J."/>
            <person name="Pontaroli A.C."/>
            <person name="Estep M."/>
            <person name="Feng L."/>
            <person name="Vaughn J.N."/>
            <person name="Grimwood J."/>
            <person name="Jenkins J."/>
            <person name="Barry K."/>
            <person name="Lindquist E."/>
            <person name="Hellsten U."/>
            <person name="Deshpande S."/>
            <person name="Wang X."/>
            <person name="Wu X."/>
            <person name="Mitros T."/>
            <person name="Triplett J."/>
            <person name="Yang X."/>
            <person name="Ye C.Y."/>
            <person name="Mauro-Herrera M."/>
            <person name="Wang L."/>
            <person name="Li P."/>
            <person name="Sharma M."/>
            <person name="Sharma R."/>
            <person name="Ronald P.C."/>
            <person name="Panaud O."/>
            <person name="Kellogg E.A."/>
            <person name="Brutnell T.P."/>
            <person name="Doust A.N."/>
            <person name="Tuskan G.A."/>
            <person name="Rokhsar D."/>
            <person name="Devos K.M."/>
        </authorList>
    </citation>
    <scope>NUCLEOTIDE SEQUENCE [LARGE SCALE GENOMIC DNA]</scope>
    <source>
        <strain evidence="5">cv. Yugu1</strain>
    </source>
</reference>
<dbReference type="Gramene" id="KQK98235">
    <property type="protein sequence ID" value="KQK98235"/>
    <property type="gene ID" value="SETIT_012447mg"/>
</dbReference>
<proteinExistence type="inferred from homology"/>
<dbReference type="PANTHER" id="PTHR43490:SF120">
    <property type="entry name" value="OS04G0532400 PROTEIN"/>
    <property type="match status" value="1"/>
</dbReference>
<dbReference type="InterPro" id="IPR036291">
    <property type="entry name" value="NAD(P)-bd_dom_sf"/>
</dbReference>
<reference evidence="4" key="2">
    <citation type="submission" date="2018-08" db="UniProtKB">
        <authorList>
            <consortium name="EnsemblPlants"/>
        </authorList>
    </citation>
    <scope>IDENTIFICATION</scope>
    <source>
        <strain evidence="4">Yugu1</strain>
    </source>
</reference>
<dbReference type="InParanoid" id="K3YDY8"/>
<name>K3YDY8_SETIT</name>
<keyword evidence="2" id="KW-0521">NADP</keyword>
<dbReference type="HOGENOM" id="CLU_1095823_0_0_1"/>
<comment type="similarity">
    <text evidence="1">Belongs to the short-chain dehydrogenases/reductases (SDR) family.</text>
</comment>
<evidence type="ECO:0000256" key="2">
    <source>
        <dbReference type="ARBA" id="ARBA00022857"/>
    </source>
</evidence>
<accession>K3YDY8</accession>
<dbReference type="AlphaFoldDB" id="K3YDY8"/>
<sequence>MCPITDAPSIARLVDFLKTRFGKLDVVVNNAAIGAVEYVQDPFDSSLASQEKLSGMDRNQRLEWMFNAVRETHDAAREGHIRNEELKQEPNDINNLTEERLDKVLDTFLKDFKAGELDARVADGYLRVQDAQGGLERVLEDASEKAPRAARQLRVHPGYVNTDMTMHSGILTPEEGASNATKVALLPEGGPTGAYFALDKEAPFCDTRTTRAWAHGGSPLAPPFAIHQRLFVIDVQQNYCALVAKLPNTLAKTC</sequence>
<organism evidence="4 5">
    <name type="scientific">Setaria italica</name>
    <name type="common">Foxtail millet</name>
    <name type="synonym">Panicum italicum</name>
    <dbReference type="NCBI Taxonomy" id="4555"/>
    <lineage>
        <taxon>Eukaryota</taxon>
        <taxon>Viridiplantae</taxon>
        <taxon>Streptophyta</taxon>
        <taxon>Embryophyta</taxon>
        <taxon>Tracheophyta</taxon>
        <taxon>Spermatophyta</taxon>
        <taxon>Magnoliopsida</taxon>
        <taxon>Liliopsida</taxon>
        <taxon>Poales</taxon>
        <taxon>Poaceae</taxon>
        <taxon>PACMAD clade</taxon>
        <taxon>Panicoideae</taxon>
        <taxon>Panicodae</taxon>
        <taxon>Paniceae</taxon>
        <taxon>Cenchrinae</taxon>
        <taxon>Setaria</taxon>
    </lineage>
</organism>
<evidence type="ECO:0000313" key="5">
    <source>
        <dbReference type="Proteomes" id="UP000004995"/>
    </source>
</evidence>
<protein>
    <submittedName>
        <fullName evidence="4">Uncharacterized protein</fullName>
    </submittedName>
</protein>
<dbReference type="EnsemblPlants" id="KQK98235">
    <property type="protein sequence ID" value="KQK98235"/>
    <property type="gene ID" value="SETIT_012447mg"/>
</dbReference>